<evidence type="ECO:0000256" key="8">
    <source>
        <dbReference type="SAM" id="SignalP"/>
    </source>
</evidence>
<protein>
    <submittedName>
        <fullName evidence="10">M3 family metallopeptidase</fullName>
    </submittedName>
</protein>
<proteinExistence type="inferred from homology"/>
<reference evidence="10" key="2">
    <citation type="journal article" date="2021" name="PeerJ">
        <title>Extensive microbial diversity within the chicken gut microbiome revealed by metagenomics and culture.</title>
        <authorList>
            <person name="Gilroy R."/>
            <person name="Ravi A."/>
            <person name="Getino M."/>
            <person name="Pursley I."/>
            <person name="Horton D.L."/>
            <person name="Alikhan N.F."/>
            <person name="Baker D."/>
            <person name="Gharbi K."/>
            <person name="Hall N."/>
            <person name="Watson M."/>
            <person name="Adriaenssens E.M."/>
            <person name="Foster-Nyarko E."/>
            <person name="Jarju S."/>
            <person name="Secka A."/>
            <person name="Antonio M."/>
            <person name="Oren A."/>
            <person name="Chaudhuri R.R."/>
            <person name="La Ragione R."/>
            <person name="Hildebrand F."/>
            <person name="Pallen M.J."/>
        </authorList>
    </citation>
    <scope>NUCLEOTIDE SEQUENCE</scope>
    <source>
        <strain evidence="10">G3-3990</strain>
    </source>
</reference>
<reference evidence="10" key="1">
    <citation type="submission" date="2020-10" db="EMBL/GenBank/DDBJ databases">
        <authorList>
            <person name="Gilroy R."/>
        </authorList>
    </citation>
    <scope>NUCLEOTIDE SEQUENCE</scope>
    <source>
        <strain evidence="10">G3-3990</strain>
    </source>
</reference>
<dbReference type="PANTHER" id="PTHR43660">
    <property type="entry name" value="DIPEPTIDYL CARBOXYPEPTIDASE"/>
    <property type="match status" value="1"/>
</dbReference>
<dbReference type="AlphaFoldDB" id="A0A9D9HU37"/>
<comment type="caution">
    <text evidence="10">The sequence shown here is derived from an EMBL/GenBank/DDBJ whole genome shotgun (WGS) entry which is preliminary data.</text>
</comment>
<evidence type="ECO:0000256" key="4">
    <source>
        <dbReference type="ARBA" id="ARBA00022801"/>
    </source>
</evidence>
<dbReference type="PROSITE" id="PS51257">
    <property type="entry name" value="PROKAR_LIPOPROTEIN"/>
    <property type="match status" value="1"/>
</dbReference>
<keyword evidence="2 7" id="KW-0645">Protease</keyword>
<evidence type="ECO:0000313" key="10">
    <source>
        <dbReference type="EMBL" id="MBO8459990.1"/>
    </source>
</evidence>
<feature type="chain" id="PRO_5038736580" evidence="8">
    <location>
        <begin position="20"/>
        <end position="703"/>
    </location>
</feature>
<organism evidence="10 11">
    <name type="scientific">Candidatus Gallipaludibacter merdavium</name>
    <dbReference type="NCBI Taxonomy" id="2840839"/>
    <lineage>
        <taxon>Bacteria</taxon>
        <taxon>Pseudomonadati</taxon>
        <taxon>Bacteroidota</taxon>
        <taxon>Bacteroidia</taxon>
        <taxon>Bacteroidales</taxon>
        <taxon>Candidatus Gallipaludibacter</taxon>
    </lineage>
</organism>
<dbReference type="GO" id="GO:0006508">
    <property type="term" value="P:proteolysis"/>
    <property type="evidence" value="ECO:0007669"/>
    <property type="project" value="UniProtKB-KW"/>
</dbReference>
<dbReference type="SUPFAM" id="SSF55486">
    <property type="entry name" value="Metalloproteases ('zincins'), catalytic domain"/>
    <property type="match status" value="1"/>
</dbReference>
<dbReference type="InterPro" id="IPR001567">
    <property type="entry name" value="Pept_M3A_M3B_dom"/>
</dbReference>
<comment type="similarity">
    <text evidence="1 7">Belongs to the peptidase M3 family.</text>
</comment>
<dbReference type="EMBL" id="JADIMG010000066">
    <property type="protein sequence ID" value="MBO8459990.1"/>
    <property type="molecule type" value="Genomic_DNA"/>
</dbReference>
<dbReference type="Pfam" id="PF01432">
    <property type="entry name" value="Peptidase_M3"/>
    <property type="match status" value="1"/>
</dbReference>
<evidence type="ECO:0000256" key="7">
    <source>
        <dbReference type="RuleBase" id="RU003435"/>
    </source>
</evidence>
<evidence type="ECO:0000256" key="6">
    <source>
        <dbReference type="ARBA" id="ARBA00023049"/>
    </source>
</evidence>
<evidence type="ECO:0000256" key="2">
    <source>
        <dbReference type="ARBA" id="ARBA00022670"/>
    </source>
</evidence>
<dbReference type="Gene3D" id="1.10.1370.10">
    <property type="entry name" value="Neurolysin, domain 3"/>
    <property type="match status" value="1"/>
</dbReference>
<dbReference type="Gene3D" id="3.40.390.10">
    <property type="entry name" value="Collagenase (Catalytic Domain)"/>
    <property type="match status" value="1"/>
</dbReference>
<feature type="domain" description="Peptidase M3A/M3B catalytic" evidence="9">
    <location>
        <begin position="248"/>
        <end position="695"/>
    </location>
</feature>
<dbReference type="CDD" id="cd06456">
    <property type="entry name" value="M3A_DCP"/>
    <property type="match status" value="1"/>
</dbReference>
<keyword evidence="8" id="KW-0732">Signal</keyword>
<dbReference type="GO" id="GO:0005829">
    <property type="term" value="C:cytosol"/>
    <property type="evidence" value="ECO:0007669"/>
    <property type="project" value="TreeGrafter"/>
</dbReference>
<dbReference type="InterPro" id="IPR024079">
    <property type="entry name" value="MetalloPept_cat_dom_sf"/>
</dbReference>
<evidence type="ECO:0000256" key="1">
    <source>
        <dbReference type="ARBA" id="ARBA00006040"/>
    </source>
</evidence>
<feature type="signal peptide" evidence="8">
    <location>
        <begin position="1"/>
        <end position="19"/>
    </location>
</feature>
<evidence type="ECO:0000256" key="3">
    <source>
        <dbReference type="ARBA" id="ARBA00022723"/>
    </source>
</evidence>
<dbReference type="PANTHER" id="PTHR43660:SF1">
    <property type="entry name" value="DIPEPTIDYL CARBOXYPEPTIDASE"/>
    <property type="match status" value="1"/>
</dbReference>
<evidence type="ECO:0000256" key="5">
    <source>
        <dbReference type="ARBA" id="ARBA00022833"/>
    </source>
</evidence>
<dbReference type="InterPro" id="IPR045090">
    <property type="entry name" value="Pept_M3A_M3B"/>
</dbReference>
<dbReference type="Gene3D" id="1.10.1370.40">
    <property type="match status" value="1"/>
</dbReference>
<evidence type="ECO:0000313" key="11">
    <source>
        <dbReference type="Proteomes" id="UP000823641"/>
    </source>
</evidence>
<keyword evidence="5 7" id="KW-0862">Zinc</keyword>
<dbReference type="GO" id="GO:0004222">
    <property type="term" value="F:metalloendopeptidase activity"/>
    <property type="evidence" value="ECO:0007669"/>
    <property type="project" value="InterPro"/>
</dbReference>
<accession>A0A9D9HU37</accession>
<dbReference type="InterPro" id="IPR024077">
    <property type="entry name" value="Neurolysin/TOP_dom2"/>
</dbReference>
<evidence type="ECO:0000259" key="9">
    <source>
        <dbReference type="Pfam" id="PF01432"/>
    </source>
</evidence>
<comment type="cofactor">
    <cofactor evidence="7">
        <name>Zn(2+)</name>
        <dbReference type="ChEBI" id="CHEBI:29105"/>
    </cofactor>
    <text evidence="7">Binds 1 zinc ion.</text>
</comment>
<name>A0A9D9HU37_9BACT</name>
<keyword evidence="6 7" id="KW-0482">Metalloprotease</keyword>
<sequence length="703" mass="79861">MKKLSLIVCAMLTLLTACQTEQKNPFFETYTTPYGAPPFDKIKLEHYMPAFLEGMAQQKAEIDAIVNNTEAPTFANTIEALEYSGSLLDKVTYAFFNVYMADGNDEMGKIAEEVSPLLSEQSDYIMLNEGLFERVKAVYEARATLNLNKEQEKLLEETYKSFVRGGANLTKEQKDELSRINKELGLAELQFSKNVLDATNAYQKWIEDENELAGLPESVKQAAAEAAKAAGQEGKWLFTVQKSSFLPVLQYSDNRELRKELLMAYTSLANHDDSMDNKAVINKIMKLRVQQAHLFGFTTPAGFILDNTMAKTPETVYSFLETVWAPSLAQAKVEAAELQKLMDQEGKGEKLEPWDWWYYAEKLRKAKYDLDEEELKAYFKLENVRKGAFDLAGKLWGLQFKQLEDMPVYNPEVEVFEVSDSDGSLIGILYTDYFPRAGKRAGAWMNEVSPQYVRDGVNHRPIVINVGNFTRPTADKPSLLTMDEVSTLFHEFGHALHGLLSQCTYKSLSGTNVARDFVELPSQLMENWCYEPEVMKTYAFHYETGEVIPDELIEKIQKASTFNQGFVMTELLSASLLDMDYHSIADTADIDVNAFEKASMEKMGMIPEIIVRYRSTYFSHIFTTGYSAGYYSYTWAAVLDSDAFQAFKETGDIYNQEVATAYRKNILERGGTEDPMVLYQRFRGKMPNPDYLLIKRGFLPAAK</sequence>
<keyword evidence="4 7" id="KW-0378">Hydrolase</keyword>
<dbReference type="FunFam" id="3.40.390.10:FF:000009">
    <property type="entry name" value="Oligopeptidase A"/>
    <property type="match status" value="1"/>
</dbReference>
<dbReference type="GO" id="GO:0046872">
    <property type="term" value="F:metal ion binding"/>
    <property type="evidence" value="ECO:0007669"/>
    <property type="project" value="UniProtKB-UniRule"/>
</dbReference>
<keyword evidence="3 7" id="KW-0479">Metal-binding</keyword>
<dbReference type="Proteomes" id="UP000823641">
    <property type="component" value="Unassembled WGS sequence"/>
</dbReference>
<dbReference type="InterPro" id="IPR034005">
    <property type="entry name" value="M3A_DCP"/>
</dbReference>
<gene>
    <name evidence="10" type="ORF">IAA73_06645</name>
</gene>
<dbReference type="GO" id="GO:0004180">
    <property type="term" value="F:carboxypeptidase activity"/>
    <property type="evidence" value="ECO:0007669"/>
    <property type="project" value="TreeGrafter"/>
</dbReference>